<evidence type="ECO:0000256" key="3">
    <source>
        <dbReference type="SAM" id="MobiDB-lite"/>
    </source>
</evidence>
<dbReference type="EMBL" id="WXYQ01000004">
    <property type="protein sequence ID" value="NBG95169.1"/>
    <property type="molecule type" value="Genomic_DNA"/>
</dbReference>
<dbReference type="GeneID" id="300656085"/>
<proteinExistence type="inferred from homology"/>
<protein>
    <submittedName>
        <fullName evidence="5">Hotdog fold thioesterase</fullName>
    </submittedName>
</protein>
<comment type="caution">
    <text evidence="5">The sequence shown here is derived from an EMBL/GenBank/DDBJ whole genome shotgun (WGS) entry which is preliminary data.</text>
</comment>
<dbReference type="Pfam" id="PF03061">
    <property type="entry name" value="4HBT"/>
    <property type="match status" value="1"/>
</dbReference>
<accession>A0A845Q9X0</accession>
<gene>
    <name evidence="5" type="ORF">GTQ45_05435</name>
</gene>
<dbReference type="RefSeq" id="WP_160587159.1">
    <property type="nucleotide sequence ID" value="NZ_BMHN01000001.1"/>
</dbReference>
<dbReference type="InterPro" id="IPR006683">
    <property type="entry name" value="Thioestr_dom"/>
</dbReference>
<evidence type="ECO:0000256" key="2">
    <source>
        <dbReference type="ARBA" id="ARBA00022801"/>
    </source>
</evidence>
<evidence type="ECO:0000256" key="1">
    <source>
        <dbReference type="ARBA" id="ARBA00008324"/>
    </source>
</evidence>
<reference evidence="5 6" key="1">
    <citation type="journal article" date="2016" name="Int. J. Syst. Evol. Microbiol.">
        <title>Pyruvatibacter mobilis gen. nov., sp. nov., a marine bacterium from the culture broth of Picochlorum sp. 122.</title>
        <authorList>
            <person name="Wang G."/>
            <person name="Tang M."/>
            <person name="Wu H."/>
            <person name="Dai S."/>
            <person name="Li T."/>
            <person name="Chen C."/>
            <person name="He H."/>
            <person name="Fan J."/>
            <person name="Xiang W."/>
            <person name="Li X."/>
        </authorList>
    </citation>
    <scope>NUCLEOTIDE SEQUENCE [LARGE SCALE GENOMIC DNA]</scope>
    <source>
        <strain evidence="5 6">GYP-11</strain>
    </source>
</reference>
<dbReference type="InterPro" id="IPR029069">
    <property type="entry name" value="HotDog_dom_sf"/>
</dbReference>
<dbReference type="InterPro" id="IPR003736">
    <property type="entry name" value="PAAI_dom"/>
</dbReference>
<sequence>MASARETGEWPPNIKAIFKRPAPASAYLGLEVVDCDVEAGTVELAFNASDQLCNLWGGIHGGMVAAMMDDILAIAVGLTLEWGQISPTLEMKVSMLSVAKPGRLTGRGRVLRRGKSVVFVEGELLDAEGTLLAKGSSTCTLVTLKKKDDRAADKKAGNKAGKKDGAAETAA</sequence>
<dbReference type="SUPFAM" id="SSF54637">
    <property type="entry name" value="Thioesterase/thiol ester dehydrase-isomerase"/>
    <property type="match status" value="1"/>
</dbReference>
<dbReference type="GO" id="GO:0047617">
    <property type="term" value="F:fatty acyl-CoA hydrolase activity"/>
    <property type="evidence" value="ECO:0007669"/>
    <property type="project" value="InterPro"/>
</dbReference>
<dbReference type="CDD" id="cd03443">
    <property type="entry name" value="PaaI_thioesterase"/>
    <property type="match status" value="1"/>
</dbReference>
<dbReference type="InterPro" id="IPR039298">
    <property type="entry name" value="ACOT13"/>
</dbReference>
<dbReference type="PANTHER" id="PTHR21660:SF1">
    <property type="entry name" value="ACYL-COENZYME A THIOESTERASE 13"/>
    <property type="match status" value="1"/>
</dbReference>
<feature type="region of interest" description="Disordered" evidence="3">
    <location>
        <begin position="148"/>
        <end position="171"/>
    </location>
</feature>
<keyword evidence="6" id="KW-1185">Reference proteome</keyword>
<dbReference type="Gene3D" id="3.10.129.10">
    <property type="entry name" value="Hotdog Thioesterase"/>
    <property type="match status" value="1"/>
</dbReference>
<dbReference type="OrthoDB" id="9813282at2"/>
<keyword evidence="2" id="KW-0378">Hydrolase</keyword>
<evidence type="ECO:0000259" key="4">
    <source>
        <dbReference type="Pfam" id="PF03061"/>
    </source>
</evidence>
<dbReference type="AlphaFoldDB" id="A0A845Q9X0"/>
<dbReference type="Proteomes" id="UP000470384">
    <property type="component" value="Unassembled WGS sequence"/>
</dbReference>
<feature type="domain" description="Thioesterase" evidence="4">
    <location>
        <begin position="58"/>
        <end position="132"/>
    </location>
</feature>
<comment type="similarity">
    <text evidence="1">Belongs to the thioesterase PaaI family.</text>
</comment>
<organism evidence="5 6">
    <name type="scientific">Pyruvatibacter mobilis</name>
    <dbReference type="NCBI Taxonomy" id="1712261"/>
    <lineage>
        <taxon>Bacteria</taxon>
        <taxon>Pseudomonadati</taxon>
        <taxon>Pseudomonadota</taxon>
        <taxon>Alphaproteobacteria</taxon>
        <taxon>Hyphomicrobiales</taxon>
        <taxon>Parvibaculaceae</taxon>
        <taxon>Pyruvatibacter</taxon>
    </lineage>
</organism>
<evidence type="ECO:0000313" key="6">
    <source>
        <dbReference type="Proteomes" id="UP000470384"/>
    </source>
</evidence>
<dbReference type="NCBIfam" id="TIGR00369">
    <property type="entry name" value="unchar_dom_1"/>
    <property type="match status" value="1"/>
</dbReference>
<name>A0A845Q9X0_9HYPH</name>
<evidence type="ECO:0000313" key="5">
    <source>
        <dbReference type="EMBL" id="NBG95169.1"/>
    </source>
</evidence>
<dbReference type="PANTHER" id="PTHR21660">
    <property type="entry name" value="THIOESTERASE SUPERFAMILY MEMBER-RELATED"/>
    <property type="match status" value="1"/>
</dbReference>